<reference evidence="2 3" key="1">
    <citation type="journal article" date="2018" name="Int. J. Syst. Evol. Microbiol.">
        <title>Flavobacterium chryseum sp. nov. and Flavobacterium psychroterrae sp. nov., novel environmental bacteria isolated from Antarctica.</title>
        <authorList>
            <person name="Kralova S."/>
            <person name="Svec P."/>
            <person name="Busse H.J."/>
            <person name="Stankova E."/>
            <person name="Vaczi P."/>
            <person name="Sedlacek I."/>
        </authorList>
    </citation>
    <scope>NUCLEOTIDE SEQUENCE [LARGE SCALE GENOMIC DNA]</scope>
    <source>
        <strain evidence="2 3">CCM 8827</strain>
    </source>
</reference>
<feature type="transmembrane region" description="Helical" evidence="1">
    <location>
        <begin position="7"/>
        <end position="26"/>
    </location>
</feature>
<feature type="transmembrane region" description="Helical" evidence="1">
    <location>
        <begin position="78"/>
        <end position="98"/>
    </location>
</feature>
<keyword evidence="3" id="KW-1185">Reference proteome</keyword>
<keyword evidence="1" id="KW-0472">Membrane</keyword>
<feature type="transmembrane region" description="Helical" evidence="1">
    <location>
        <begin position="170"/>
        <end position="189"/>
    </location>
</feature>
<protein>
    <recommendedName>
        <fullName evidence="4">Beta-carotene 15,15'-monooxygenase</fullName>
    </recommendedName>
</protein>
<proteinExistence type="predicted"/>
<dbReference type="RefSeq" id="WP_213303146.1">
    <property type="nucleotide sequence ID" value="NZ_JAGYVZ010000016.1"/>
</dbReference>
<gene>
    <name evidence="2" type="ORF">KHA90_16735</name>
</gene>
<organism evidence="2 3">
    <name type="scientific">Flavobacterium psychroterrae</name>
    <dbReference type="NCBI Taxonomy" id="2133767"/>
    <lineage>
        <taxon>Bacteria</taxon>
        <taxon>Pseudomonadati</taxon>
        <taxon>Bacteroidota</taxon>
        <taxon>Flavobacteriia</taxon>
        <taxon>Flavobacteriales</taxon>
        <taxon>Flavobacteriaceae</taxon>
        <taxon>Flavobacterium</taxon>
    </lineage>
</organism>
<keyword evidence="1" id="KW-0812">Transmembrane</keyword>
<accession>A0ABS5PEW7</accession>
<evidence type="ECO:0000313" key="3">
    <source>
        <dbReference type="Proteomes" id="UP000722625"/>
    </source>
</evidence>
<evidence type="ECO:0008006" key="4">
    <source>
        <dbReference type="Google" id="ProtNLM"/>
    </source>
</evidence>
<feature type="transmembrane region" description="Helical" evidence="1">
    <location>
        <begin position="104"/>
        <end position="125"/>
    </location>
</feature>
<comment type="caution">
    <text evidence="2">The sequence shown here is derived from an EMBL/GenBank/DDBJ whole genome shotgun (WGS) entry which is preliminary data.</text>
</comment>
<evidence type="ECO:0000256" key="1">
    <source>
        <dbReference type="SAM" id="Phobius"/>
    </source>
</evidence>
<dbReference type="EMBL" id="JAGYVZ010000016">
    <property type="protein sequence ID" value="MBS7232666.1"/>
    <property type="molecule type" value="Genomic_DNA"/>
</dbReference>
<feature type="transmembrane region" description="Helical" evidence="1">
    <location>
        <begin position="32"/>
        <end position="49"/>
    </location>
</feature>
<sequence length="257" mass="29915">MKSGINKGYLIVLVYIMAIVCFSYIIPEYGMISIAAPLYITGLFCYIFGRKWNSTNLGRETGKEVNFKKSHSLLFIKMQYWAIPFIFFATLLLTKAINQVDDDLYLIIQNVAFILFFSSLIFVFIQLIEKSKYKRYFIILWSGKGYLIFVVFLVTFIGFTFLFTSSKYTVAAPFYITAFFCFIFGKITTDKVSKTIINLEKDEELSFKTNDSLFLIKMKYWTFIFIVFAIILTFSSSTKTSGSSDKIPRKNYFNENF</sequence>
<keyword evidence="1" id="KW-1133">Transmembrane helix</keyword>
<feature type="transmembrane region" description="Helical" evidence="1">
    <location>
        <begin position="146"/>
        <end position="164"/>
    </location>
</feature>
<evidence type="ECO:0000313" key="2">
    <source>
        <dbReference type="EMBL" id="MBS7232666.1"/>
    </source>
</evidence>
<feature type="transmembrane region" description="Helical" evidence="1">
    <location>
        <begin position="220"/>
        <end position="238"/>
    </location>
</feature>
<dbReference type="Proteomes" id="UP000722625">
    <property type="component" value="Unassembled WGS sequence"/>
</dbReference>
<name>A0ABS5PEW7_9FLAO</name>